<accession>A0A2U2M7M5</accession>
<dbReference type="EMBL" id="QFAS01000005">
    <property type="protein sequence ID" value="PWG52858.1"/>
    <property type="molecule type" value="Genomic_DNA"/>
</dbReference>
<reference evidence="1 2" key="1">
    <citation type="submission" date="2018-05" db="EMBL/GenBank/DDBJ databases">
        <title>Lactobacillus salivarius genome sequencing and assembly.</title>
        <authorList>
            <person name="Audisio C."/>
            <person name="Albarracin L."/>
            <person name="Torres M.J."/>
            <person name="Hebert E.M."/>
            <person name="Saavedra L."/>
        </authorList>
    </citation>
    <scope>NUCLEOTIDE SEQUENCE [LARGE SCALE GENOMIC DNA]</scope>
    <source>
        <strain evidence="1 2">A3iob</strain>
    </source>
</reference>
<proteinExistence type="predicted"/>
<evidence type="ECO:0008006" key="3">
    <source>
        <dbReference type="Google" id="ProtNLM"/>
    </source>
</evidence>
<name>A0A2U2M7M5_9LACO</name>
<evidence type="ECO:0000313" key="1">
    <source>
        <dbReference type="EMBL" id="PWG52858.1"/>
    </source>
</evidence>
<dbReference type="RefSeq" id="WP_109241736.1">
    <property type="nucleotide sequence ID" value="NZ_QFAS01000005.1"/>
</dbReference>
<gene>
    <name evidence="1" type="ORF">DB362_02775</name>
</gene>
<evidence type="ECO:0000313" key="2">
    <source>
        <dbReference type="Proteomes" id="UP000245607"/>
    </source>
</evidence>
<protein>
    <recommendedName>
        <fullName evidence="3">BppU N-terminal domain-containing protein</fullName>
    </recommendedName>
</protein>
<comment type="caution">
    <text evidence="1">The sequence shown here is derived from an EMBL/GenBank/DDBJ whole genome shotgun (WGS) entry which is preliminary data.</text>
</comment>
<organism evidence="1 2">
    <name type="scientific">Ligilactobacillus salivarius</name>
    <dbReference type="NCBI Taxonomy" id="1624"/>
    <lineage>
        <taxon>Bacteria</taxon>
        <taxon>Bacillati</taxon>
        <taxon>Bacillota</taxon>
        <taxon>Bacilli</taxon>
        <taxon>Lactobacillales</taxon>
        <taxon>Lactobacillaceae</taxon>
        <taxon>Ligilactobacillus</taxon>
    </lineage>
</organism>
<dbReference type="AlphaFoldDB" id="A0A2U2M7M5"/>
<sequence length="326" mass="36963">MKTLTINQKVFKHQDTQTKLKITLFSDDSRVSLDSDADYQLKIKNASGYLKSEALTIEDNRLVLTTDKFKDLTPDTYNFEVWENEDSIYPSDSYGYFKITKNVSEVDGETIPVITIEDFEKRFAEAVKNAKGDKGERGADGRDGKSAYQIWLDLGNSGTEQDFINSLKVQSEQHAPTGWSLDVSTKPWTVWFDNGVGLQFPDFYNNTTVHSDSVIGSLIKLSNNTFALAYGFKKVWDIGSNWGKFKSYITSKTIVINPVNTKIKDWDNRNYGITLADPMPGNGGYPLYKAGDIVRVLYGLGIVNDAILENMDKTMPDEYTWFDKWM</sequence>
<dbReference type="Proteomes" id="UP000245607">
    <property type="component" value="Unassembled WGS sequence"/>
</dbReference>